<evidence type="ECO:0000313" key="1">
    <source>
        <dbReference type="EMBL" id="CKR43618.1"/>
    </source>
</evidence>
<organism evidence="2 3">
    <name type="scientific">Mycobacterium tuberculosis</name>
    <dbReference type="NCBI Taxonomy" id="1773"/>
    <lineage>
        <taxon>Bacteria</taxon>
        <taxon>Bacillati</taxon>
        <taxon>Actinomycetota</taxon>
        <taxon>Actinomycetes</taxon>
        <taxon>Mycobacteriales</taxon>
        <taxon>Mycobacteriaceae</taxon>
        <taxon>Mycobacterium</taxon>
        <taxon>Mycobacterium tuberculosis complex</taxon>
    </lineage>
</organism>
<dbReference type="Proteomes" id="UP000048948">
    <property type="component" value="Unassembled WGS sequence"/>
</dbReference>
<accession>A0A655AQ33</accession>
<dbReference type="Proteomes" id="UP000050164">
    <property type="component" value="Unassembled WGS sequence"/>
</dbReference>
<dbReference type="EMBL" id="CNFT01000252">
    <property type="protein sequence ID" value="CKR43618.1"/>
    <property type="molecule type" value="Genomic_DNA"/>
</dbReference>
<sequence length="72" mass="7928">MVTDVPMSWASTTTAPVTVWATTVSTRWACSSRLYRCGRGLSDKPKPRKSIVTQAWPVRCGITARKSNELDG</sequence>
<protein>
    <submittedName>
        <fullName evidence="2">Uncharacterized protein</fullName>
    </submittedName>
</protein>
<reference evidence="3 4" key="1">
    <citation type="submission" date="2015-03" db="EMBL/GenBank/DDBJ databases">
        <authorList>
            <consortium name="Pathogen Informatics"/>
        </authorList>
    </citation>
    <scope>NUCLEOTIDE SEQUENCE [LARGE SCALE GENOMIC DNA]</scope>
    <source>
        <strain evidence="2 3">Bir 172</strain>
        <strain evidence="1 4">Bir 185</strain>
    </source>
</reference>
<proteinExistence type="predicted"/>
<gene>
    <name evidence="2" type="ORF">ERS027646_04462</name>
    <name evidence="1" type="ORF">ERS027659_01403</name>
</gene>
<dbReference type="AlphaFoldDB" id="A0A655AQ33"/>
<evidence type="ECO:0000313" key="2">
    <source>
        <dbReference type="EMBL" id="CKU08070.1"/>
    </source>
</evidence>
<evidence type="ECO:0000313" key="3">
    <source>
        <dbReference type="Proteomes" id="UP000048948"/>
    </source>
</evidence>
<name>A0A655AQ33_MYCTX</name>
<dbReference type="EMBL" id="CNGE01001379">
    <property type="protein sequence ID" value="CKU08070.1"/>
    <property type="molecule type" value="Genomic_DNA"/>
</dbReference>
<evidence type="ECO:0000313" key="4">
    <source>
        <dbReference type="Proteomes" id="UP000050164"/>
    </source>
</evidence>